<dbReference type="PANTHER" id="PTHR45833:SF1">
    <property type="entry name" value="METHIONINE SYNTHASE"/>
    <property type="match status" value="1"/>
</dbReference>
<comment type="function">
    <text evidence="17">Catalyzes the transfer of a methyl group from methyl-cobalamin to homocysteine, yielding enzyme-bound cob(I)alamin and methionine. Subsequently, remethylates the cofactor using methyltetrahydrofolate.</text>
</comment>
<evidence type="ECO:0000256" key="3">
    <source>
        <dbReference type="ARBA" id="ARBA00001956"/>
    </source>
</evidence>
<feature type="compositionally biased region" description="Basic residues" evidence="20">
    <location>
        <begin position="332"/>
        <end position="353"/>
    </location>
</feature>
<evidence type="ECO:0000256" key="2">
    <source>
        <dbReference type="ARBA" id="ARBA00001947"/>
    </source>
</evidence>
<sequence length="404" mass="44318">MNRTEDHIRALLEERILFLDGAMGTMIQRYKLGDADYRGDRFRDHPHDIKGNNDLLALTRPDVVDAIHDAYFAAGADIVETNTFGANAISQADYRLESAVYDINVASARLAKEVAGRWNARTPKKPRFVAGSMGPTTRTLSVSPDVNDPSFRSVYFDEMKAAFAEQARGLLDGGADLLLVETFIDTLNMKSAILAIEEVFAARGSRVPVMLSVTIVDKSGRTLSGQTVDAFWTSVAHAKPISVGVNCALGAAEMRPYVAELAKLAPIYTSCYPNAGLPNAFGGYDETPEITAKLVGELATDGLVNVVGGCCGTTPDHIRAIVERVQGTRPARAPRARARLRAAQRHGDAHHRPRVELHHDRRADQRHRLRPLRRADQEGRLHDGAGGRARSGARRRQHPRRQHG</sequence>
<keyword evidence="12" id="KW-0949">S-adenosyl-L-methionine</keyword>
<comment type="cofactor">
    <cofactor evidence="3">
        <name>methylcob(III)alamin</name>
        <dbReference type="ChEBI" id="CHEBI:28115"/>
    </cofactor>
</comment>
<accession>A0A3S5GYF4</accession>
<dbReference type="GO" id="GO:0008705">
    <property type="term" value="F:methionine synthase activity"/>
    <property type="evidence" value="ECO:0007669"/>
    <property type="project" value="UniProtKB-EC"/>
</dbReference>
<feature type="region of interest" description="Disordered" evidence="20">
    <location>
        <begin position="327"/>
        <end position="404"/>
    </location>
</feature>
<keyword evidence="8 19" id="KW-0489">Methyltransferase</keyword>
<dbReference type="PANTHER" id="PTHR45833">
    <property type="entry name" value="METHIONINE SYNTHASE"/>
    <property type="match status" value="1"/>
</dbReference>
<dbReference type="GO" id="GO:0050667">
    <property type="term" value="P:homocysteine metabolic process"/>
    <property type="evidence" value="ECO:0007669"/>
    <property type="project" value="TreeGrafter"/>
</dbReference>
<keyword evidence="15" id="KW-0486">Methionine biosynthesis</keyword>
<keyword evidence="10" id="KW-0846">Cobalamin</keyword>
<reference evidence="22" key="1">
    <citation type="journal article" date="2018" name="J. Ind. Microbiol. Biotechnol.">
        <title>Genome mining reveals uncommon alkylpyrones as type III PKS products from myxobacteria.</title>
        <authorList>
            <person name="Hug J.J."/>
            <person name="Panter F."/>
            <person name="Krug D."/>
            <person name="Muller R."/>
        </authorList>
    </citation>
    <scope>NUCLEOTIDE SEQUENCE</scope>
    <source>
        <strain evidence="22">MSr9315</strain>
    </source>
</reference>
<evidence type="ECO:0000256" key="16">
    <source>
        <dbReference type="ARBA" id="ARBA00023285"/>
    </source>
</evidence>
<dbReference type="EMBL" id="MH908922">
    <property type="protein sequence ID" value="AYM54383.1"/>
    <property type="molecule type" value="Genomic_DNA"/>
</dbReference>
<feature type="binding site" evidence="19">
    <location>
        <position position="247"/>
    </location>
    <ligand>
        <name>Zn(2+)</name>
        <dbReference type="ChEBI" id="CHEBI:29105"/>
    </ligand>
</feature>
<dbReference type="EC" id="2.1.1.13" evidence="6"/>
<protein>
    <recommendedName>
        <fullName evidence="7">Methionine synthase</fullName>
        <ecNumber evidence="6">2.1.1.13</ecNumber>
    </recommendedName>
    <alternativeName>
        <fullName evidence="18">5-methyltetrahydrofolate--homocysteine methyltransferase</fullName>
    </alternativeName>
</protein>
<keyword evidence="13 19" id="KW-0479">Metal-binding</keyword>
<dbReference type="SUPFAM" id="SSF82282">
    <property type="entry name" value="Homocysteine S-methyltransferase"/>
    <property type="match status" value="1"/>
</dbReference>
<evidence type="ECO:0000256" key="4">
    <source>
        <dbReference type="ARBA" id="ARBA00005178"/>
    </source>
</evidence>
<evidence type="ECO:0000256" key="15">
    <source>
        <dbReference type="ARBA" id="ARBA00023167"/>
    </source>
</evidence>
<dbReference type="GO" id="GO:0046653">
    <property type="term" value="P:tetrahydrofolate metabolic process"/>
    <property type="evidence" value="ECO:0007669"/>
    <property type="project" value="TreeGrafter"/>
</dbReference>
<evidence type="ECO:0000256" key="7">
    <source>
        <dbReference type="ARBA" id="ARBA00013998"/>
    </source>
</evidence>
<feature type="compositionally biased region" description="Basic residues" evidence="20">
    <location>
        <begin position="391"/>
        <end position="404"/>
    </location>
</feature>
<evidence type="ECO:0000256" key="14">
    <source>
        <dbReference type="ARBA" id="ARBA00022833"/>
    </source>
</evidence>
<dbReference type="FunFam" id="3.20.20.330:FF:000001">
    <property type="entry name" value="Methionine synthase"/>
    <property type="match status" value="1"/>
</dbReference>
<proteinExistence type="inferred from homology"/>
<keyword evidence="11 19" id="KW-0808">Transferase</keyword>
<dbReference type="InterPro" id="IPR050554">
    <property type="entry name" value="Met_Synthase/Corrinoid"/>
</dbReference>
<comment type="cofactor">
    <cofactor evidence="2 19">
        <name>Zn(2+)</name>
        <dbReference type="ChEBI" id="CHEBI:29105"/>
    </cofactor>
</comment>
<name>A0A3S5GYF4_9BACT</name>
<dbReference type="GO" id="GO:0031419">
    <property type="term" value="F:cobalamin binding"/>
    <property type="evidence" value="ECO:0007669"/>
    <property type="project" value="UniProtKB-KW"/>
</dbReference>
<feature type="compositionally biased region" description="Basic and acidic residues" evidence="20">
    <location>
        <begin position="354"/>
        <end position="363"/>
    </location>
</feature>
<dbReference type="GO" id="GO:0046872">
    <property type="term" value="F:metal ion binding"/>
    <property type="evidence" value="ECO:0007669"/>
    <property type="project" value="UniProtKB-KW"/>
</dbReference>
<evidence type="ECO:0000256" key="8">
    <source>
        <dbReference type="ARBA" id="ARBA00022603"/>
    </source>
</evidence>
<evidence type="ECO:0000256" key="19">
    <source>
        <dbReference type="PROSITE-ProRule" id="PRU00333"/>
    </source>
</evidence>
<dbReference type="Gene3D" id="3.20.20.330">
    <property type="entry name" value="Homocysteine-binding-like domain"/>
    <property type="match status" value="1"/>
</dbReference>
<evidence type="ECO:0000256" key="6">
    <source>
        <dbReference type="ARBA" id="ARBA00012032"/>
    </source>
</evidence>
<dbReference type="AlphaFoldDB" id="A0A3S5GYF4"/>
<dbReference type="InterPro" id="IPR036589">
    <property type="entry name" value="HCY_dom_sf"/>
</dbReference>
<keyword evidence="16" id="KW-0170">Cobalt</keyword>
<evidence type="ECO:0000313" key="22">
    <source>
        <dbReference type="EMBL" id="AYM54383.1"/>
    </source>
</evidence>
<evidence type="ECO:0000256" key="5">
    <source>
        <dbReference type="ARBA" id="ARBA00010398"/>
    </source>
</evidence>
<dbReference type="InterPro" id="IPR003726">
    <property type="entry name" value="HCY_dom"/>
</dbReference>
<dbReference type="GO" id="GO:0032259">
    <property type="term" value="P:methylation"/>
    <property type="evidence" value="ECO:0007669"/>
    <property type="project" value="UniProtKB-KW"/>
</dbReference>
<keyword evidence="9" id="KW-0028">Amino-acid biosynthesis</keyword>
<feature type="domain" description="Hcy-binding" evidence="21">
    <location>
        <begin position="5"/>
        <end position="325"/>
    </location>
</feature>
<evidence type="ECO:0000256" key="20">
    <source>
        <dbReference type="SAM" id="MobiDB-lite"/>
    </source>
</evidence>
<feature type="binding site" evidence="19">
    <location>
        <position position="310"/>
    </location>
    <ligand>
        <name>Zn(2+)</name>
        <dbReference type="ChEBI" id="CHEBI:29105"/>
    </ligand>
</feature>
<evidence type="ECO:0000259" key="21">
    <source>
        <dbReference type="PROSITE" id="PS50970"/>
    </source>
</evidence>
<dbReference type="GO" id="GO:0005829">
    <property type="term" value="C:cytosol"/>
    <property type="evidence" value="ECO:0007669"/>
    <property type="project" value="TreeGrafter"/>
</dbReference>
<evidence type="ECO:0000256" key="13">
    <source>
        <dbReference type="ARBA" id="ARBA00022723"/>
    </source>
</evidence>
<evidence type="ECO:0000256" key="10">
    <source>
        <dbReference type="ARBA" id="ARBA00022628"/>
    </source>
</evidence>
<evidence type="ECO:0000256" key="11">
    <source>
        <dbReference type="ARBA" id="ARBA00022679"/>
    </source>
</evidence>
<feature type="binding site" evidence="19">
    <location>
        <position position="311"/>
    </location>
    <ligand>
        <name>Zn(2+)</name>
        <dbReference type="ChEBI" id="CHEBI:29105"/>
    </ligand>
</feature>
<dbReference type="Pfam" id="PF02574">
    <property type="entry name" value="S-methyl_trans"/>
    <property type="match status" value="1"/>
</dbReference>
<evidence type="ECO:0000256" key="9">
    <source>
        <dbReference type="ARBA" id="ARBA00022605"/>
    </source>
</evidence>
<evidence type="ECO:0000256" key="12">
    <source>
        <dbReference type="ARBA" id="ARBA00022691"/>
    </source>
</evidence>
<evidence type="ECO:0000256" key="1">
    <source>
        <dbReference type="ARBA" id="ARBA00001700"/>
    </source>
</evidence>
<keyword evidence="14 19" id="KW-0862">Zinc</keyword>
<comment type="catalytic activity">
    <reaction evidence="1">
        <text>(6S)-5-methyl-5,6,7,8-tetrahydrofolate + L-homocysteine = (6S)-5,6,7,8-tetrahydrofolate + L-methionine</text>
        <dbReference type="Rhea" id="RHEA:11172"/>
        <dbReference type="ChEBI" id="CHEBI:18608"/>
        <dbReference type="ChEBI" id="CHEBI:57453"/>
        <dbReference type="ChEBI" id="CHEBI:57844"/>
        <dbReference type="ChEBI" id="CHEBI:58199"/>
        <dbReference type="EC" id="2.1.1.13"/>
    </reaction>
</comment>
<dbReference type="PROSITE" id="PS50970">
    <property type="entry name" value="HCY"/>
    <property type="match status" value="1"/>
</dbReference>
<evidence type="ECO:0000256" key="17">
    <source>
        <dbReference type="ARBA" id="ARBA00025552"/>
    </source>
</evidence>
<organism evidence="22">
    <name type="scientific">Phaselicystis flava</name>
    <dbReference type="NCBI Taxonomy" id="525924"/>
    <lineage>
        <taxon>Bacteria</taxon>
        <taxon>Pseudomonadati</taxon>
        <taxon>Myxococcota</taxon>
        <taxon>Polyangia</taxon>
        <taxon>Polyangiales</taxon>
        <taxon>Phaselicystidaceae</taxon>
        <taxon>Phaselicystis</taxon>
    </lineage>
</organism>
<comment type="pathway">
    <text evidence="4">Amino-acid biosynthesis; L-methionine biosynthesis via de novo pathway; L-methionine from L-homocysteine (MetH route): step 1/1.</text>
</comment>
<feature type="compositionally biased region" description="Basic and acidic residues" evidence="20">
    <location>
        <begin position="373"/>
        <end position="385"/>
    </location>
</feature>
<evidence type="ECO:0000256" key="18">
    <source>
        <dbReference type="ARBA" id="ARBA00031040"/>
    </source>
</evidence>
<comment type="similarity">
    <text evidence="5">Belongs to the vitamin-B12 dependent methionine synthase family.</text>
</comment>